<dbReference type="EMBL" id="CAJVPL010001404">
    <property type="protein sequence ID" value="CAG8569540.1"/>
    <property type="molecule type" value="Genomic_DNA"/>
</dbReference>
<feature type="compositionally biased region" description="Low complexity" evidence="1">
    <location>
        <begin position="246"/>
        <end position="270"/>
    </location>
</feature>
<keyword evidence="2" id="KW-0472">Membrane</keyword>
<keyword evidence="2" id="KW-0812">Transmembrane</keyword>
<name>A0A9N9BIU9_9GLOM</name>
<reference evidence="3" key="1">
    <citation type="submission" date="2021-06" db="EMBL/GenBank/DDBJ databases">
        <authorList>
            <person name="Kallberg Y."/>
            <person name="Tangrot J."/>
            <person name="Rosling A."/>
        </authorList>
    </citation>
    <scope>NUCLEOTIDE SEQUENCE</scope>
    <source>
        <strain evidence="3">MT106</strain>
    </source>
</reference>
<organism evidence="3 4">
    <name type="scientific">Ambispora gerdemannii</name>
    <dbReference type="NCBI Taxonomy" id="144530"/>
    <lineage>
        <taxon>Eukaryota</taxon>
        <taxon>Fungi</taxon>
        <taxon>Fungi incertae sedis</taxon>
        <taxon>Mucoromycota</taxon>
        <taxon>Glomeromycotina</taxon>
        <taxon>Glomeromycetes</taxon>
        <taxon>Archaeosporales</taxon>
        <taxon>Ambisporaceae</taxon>
        <taxon>Ambispora</taxon>
    </lineage>
</organism>
<feature type="region of interest" description="Disordered" evidence="1">
    <location>
        <begin position="482"/>
        <end position="549"/>
    </location>
</feature>
<gene>
    <name evidence="3" type="ORF">AGERDE_LOCUS7568</name>
</gene>
<feature type="region of interest" description="Disordered" evidence="1">
    <location>
        <begin position="209"/>
        <end position="355"/>
    </location>
</feature>
<comment type="caution">
    <text evidence="3">The sequence shown here is derived from an EMBL/GenBank/DDBJ whole genome shotgun (WGS) entry which is preliminary data.</text>
</comment>
<evidence type="ECO:0000256" key="1">
    <source>
        <dbReference type="SAM" id="MobiDB-lite"/>
    </source>
</evidence>
<dbReference type="AlphaFoldDB" id="A0A9N9BIU9"/>
<feature type="transmembrane region" description="Helical" evidence="2">
    <location>
        <begin position="42"/>
        <end position="60"/>
    </location>
</feature>
<evidence type="ECO:0000256" key="2">
    <source>
        <dbReference type="SAM" id="Phobius"/>
    </source>
</evidence>
<feature type="compositionally biased region" description="Basic and acidic residues" evidence="1">
    <location>
        <begin position="215"/>
        <end position="234"/>
    </location>
</feature>
<accession>A0A9N9BIU9</accession>
<feature type="compositionally biased region" description="Low complexity" evidence="1">
    <location>
        <begin position="293"/>
        <end position="308"/>
    </location>
</feature>
<dbReference type="Proteomes" id="UP000789831">
    <property type="component" value="Unassembled WGS sequence"/>
</dbReference>
<evidence type="ECO:0000313" key="3">
    <source>
        <dbReference type="EMBL" id="CAG8569540.1"/>
    </source>
</evidence>
<feature type="compositionally biased region" description="Low complexity" evidence="1">
    <location>
        <begin position="341"/>
        <end position="350"/>
    </location>
</feature>
<dbReference type="OrthoDB" id="10552015at2759"/>
<protein>
    <submittedName>
        <fullName evidence="3">5174_t:CDS:1</fullName>
    </submittedName>
</protein>
<proteinExistence type="predicted"/>
<feature type="compositionally biased region" description="Pro residues" evidence="1">
    <location>
        <begin position="394"/>
        <end position="404"/>
    </location>
</feature>
<feature type="compositionally biased region" description="Low complexity" evidence="1">
    <location>
        <begin position="508"/>
        <end position="522"/>
    </location>
</feature>
<feature type="compositionally biased region" description="Gly residues" evidence="1">
    <location>
        <begin position="439"/>
        <end position="454"/>
    </location>
</feature>
<keyword evidence="4" id="KW-1185">Reference proteome</keyword>
<feature type="transmembrane region" description="Helical" evidence="2">
    <location>
        <begin position="80"/>
        <end position="102"/>
    </location>
</feature>
<evidence type="ECO:0000313" key="4">
    <source>
        <dbReference type="Proteomes" id="UP000789831"/>
    </source>
</evidence>
<feature type="region of interest" description="Disordered" evidence="1">
    <location>
        <begin position="371"/>
        <end position="458"/>
    </location>
</feature>
<sequence>MKRTDSRVDGSISNNDIVDHNDAADAKISKQRTKMMNRDGRFGRTLFVLLIMATLIFSLVSGSPQQQPYNNNGYSTNAFIGLIVGTSTSGLIIISSAIICCLRRRNRRRVVKPSEYRALKLTVESKKSFDSTTSSKGKKKKERTPTTLLPARELLFPTQMSAAHHKTIYGAKNADTPVWDVKSDIERRGTIRIPKTRKTWFPALTTRTQAQNTKKATENKERQMADDKKTDRARKTTSWLAAFKKSSGIGESDATSSSSSLAVSNNNSLSPQSTTPDDLPPSIPVTAARRSRSPLSSPKLSPRTSPRSQSPELNVDVPGAESAKKAFLAGLDLRDSRRPKTPITATTPAINPVLPESQSAPKLTIRLGQGIERRDVSSSGTPANAPPSNTRNIPPVPPIPPIPPISNTGNIGGDLQTTAAHGGRLSWNPTVTRRETLRSGGGGGAASGAGGAGSGNATTASINARRSMRRAKKEAAAAAAAAASSNENLSVISDNSSDGGLGGGGSGTNISNTGNGGNNNTSQQLKRQSLFGEGSGMLEMDLERSSNLD</sequence>
<keyword evidence="2" id="KW-1133">Transmembrane helix</keyword>
<feature type="compositionally biased region" description="Polar residues" evidence="1">
    <location>
        <begin position="377"/>
        <end position="392"/>
    </location>
</feature>